<dbReference type="EMBL" id="LVXG01000013">
    <property type="protein sequence ID" value="OQP49785.1"/>
    <property type="molecule type" value="Genomic_DNA"/>
</dbReference>
<accession>A0A1V9EVA1</accession>
<keyword evidence="2" id="KW-1185">Reference proteome</keyword>
<evidence type="ECO:0000313" key="2">
    <source>
        <dbReference type="Proteomes" id="UP000192610"/>
    </source>
</evidence>
<organism evidence="1 2">
    <name type="scientific">Niastella yeongjuensis</name>
    <dbReference type="NCBI Taxonomy" id="354355"/>
    <lineage>
        <taxon>Bacteria</taxon>
        <taxon>Pseudomonadati</taxon>
        <taxon>Bacteroidota</taxon>
        <taxon>Chitinophagia</taxon>
        <taxon>Chitinophagales</taxon>
        <taxon>Chitinophagaceae</taxon>
        <taxon>Niastella</taxon>
    </lineage>
</organism>
<dbReference type="RefSeq" id="WP_081200135.1">
    <property type="nucleotide sequence ID" value="NZ_FOCZ01000015.1"/>
</dbReference>
<protein>
    <submittedName>
        <fullName evidence="1">Uncharacterized protein</fullName>
    </submittedName>
</protein>
<dbReference type="InterPro" id="IPR029074">
    <property type="entry name" value="Imm49"/>
</dbReference>
<comment type="caution">
    <text evidence="1">The sequence shown here is derived from an EMBL/GenBank/DDBJ whole genome shotgun (WGS) entry which is preliminary data.</text>
</comment>
<dbReference type="OrthoDB" id="1436963at2"/>
<evidence type="ECO:0000313" key="1">
    <source>
        <dbReference type="EMBL" id="OQP49785.1"/>
    </source>
</evidence>
<sequence length="243" mass="27612">MATIEFLDQLLSDNKAREAKKLALIMDPAKKPFHILSFIGINEVYFIYKAFVEGDFKAARQHLYNMGMTNAWYYEKINGEIFDVLATFTYPLLSDSSFLIERYLTYTRMDSPGSFAACFGKAIQNVLKNDIDGLSLNIEGLKKRSGQGWEKNYNGVIPVFEGFIDNDKAKIEEGLMSLLAKHNKQNQPPVLKDFMNLEATALAKLAWRKGISVDVKSHLIPIVLLPVQEPDQYSGYEFFNEVS</sequence>
<proteinExistence type="predicted"/>
<dbReference type="STRING" id="354355.SAMN05660816_05782"/>
<gene>
    <name evidence="1" type="ORF">A4H97_28255</name>
</gene>
<dbReference type="AlphaFoldDB" id="A0A1V9EVA1"/>
<reference evidence="2" key="1">
    <citation type="submission" date="2016-04" db="EMBL/GenBank/DDBJ databases">
        <authorList>
            <person name="Chen L."/>
            <person name="Zhuang W."/>
            <person name="Wang G."/>
        </authorList>
    </citation>
    <scope>NUCLEOTIDE SEQUENCE [LARGE SCALE GENOMIC DNA]</scope>
    <source>
        <strain evidence="2">17621</strain>
    </source>
</reference>
<name>A0A1V9EVA1_9BACT</name>
<dbReference type="Pfam" id="PF15575">
    <property type="entry name" value="Imm49"/>
    <property type="match status" value="1"/>
</dbReference>
<dbReference type="Proteomes" id="UP000192610">
    <property type="component" value="Unassembled WGS sequence"/>
</dbReference>